<protein>
    <submittedName>
        <fullName evidence="2">Uncharacterized protein</fullName>
    </submittedName>
</protein>
<reference evidence="2 3" key="1">
    <citation type="submission" date="2019-02" db="EMBL/GenBank/DDBJ databases">
        <title>Halonotius sp. a new haloqrchaeon isolated from saline water.</title>
        <authorList>
            <person name="Duran-Viseras A."/>
            <person name="Sanchez-Porro C."/>
            <person name="Ventosa A."/>
        </authorList>
    </citation>
    <scope>NUCLEOTIDE SEQUENCE [LARGE SCALE GENOMIC DNA]</scope>
    <source>
        <strain evidence="2 3">F9-27</strain>
    </source>
</reference>
<comment type="caution">
    <text evidence="2">The sequence shown here is derived from an EMBL/GenBank/DDBJ whole genome shotgun (WGS) entry which is preliminary data.</text>
</comment>
<proteinExistence type="predicted"/>
<dbReference type="RefSeq" id="WP_142442524.1">
    <property type="nucleotide sequence ID" value="NZ_SESI01000001.1"/>
</dbReference>
<feature type="region of interest" description="Disordered" evidence="1">
    <location>
        <begin position="1"/>
        <end position="33"/>
    </location>
</feature>
<feature type="compositionally biased region" description="Basic and acidic residues" evidence="1">
    <location>
        <begin position="1"/>
        <end position="12"/>
    </location>
</feature>
<evidence type="ECO:0000256" key="1">
    <source>
        <dbReference type="SAM" id="MobiDB-lite"/>
    </source>
</evidence>
<feature type="region of interest" description="Disordered" evidence="1">
    <location>
        <begin position="91"/>
        <end position="111"/>
    </location>
</feature>
<gene>
    <name evidence="2" type="ORF">EWF95_02735</name>
</gene>
<dbReference type="Proteomes" id="UP000315385">
    <property type="component" value="Unassembled WGS sequence"/>
</dbReference>
<evidence type="ECO:0000313" key="2">
    <source>
        <dbReference type="EMBL" id="TQQ81871.1"/>
    </source>
</evidence>
<feature type="compositionally biased region" description="Basic and acidic residues" evidence="1">
    <location>
        <begin position="91"/>
        <end position="103"/>
    </location>
</feature>
<dbReference type="AlphaFoldDB" id="A0A544QR15"/>
<evidence type="ECO:0000313" key="3">
    <source>
        <dbReference type="Proteomes" id="UP000315385"/>
    </source>
</evidence>
<accession>A0A544QR15</accession>
<sequence length="208" mass="23340">MRDFPTRNRSTDTEATDDESEASPIYDGRDDDQEAYWQLVETERFLTKLCVAEDVATNDDGGVWFKDAEGESPLADDGLFYYRNKKELGEQLKTERQNGDRPADQNLPNYKDQFGTPEWEHDELTADNCEEIGLDPDTFGDDEVIHLPAAYEPETDDDGHLLVWYETDNQSECSKNDVLAALNDTEGIGDKTAGKALNSLIDAGIVDC</sequence>
<organism evidence="2 3">
    <name type="scientific">Halonotius roseus</name>
    <dbReference type="NCBI Taxonomy" id="2511997"/>
    <lineage>
        <taxon>Archaea</taxon>
        <taxon>Methanobacteriati</taxon>
        <taxon>Methanobacteriota</taxon>
        <taxon>Stenosarchaea group</taxon>
        <taxon>Halobacteria</taxon>
        <taxon>Halobacteriales</taxon>
        <taxon>Haloferacaceae</taxon>
        <taxon>Halonotius</taxon>
    </lineage>
</organism>
<keyword evidence="3" id="KW-1185">Reference proteome</keyword>
<dbReference type="EMBL" id="SESI01000001">
    <property type="protein sequence ID" value="TQQ81871.1"/>
    <property type="molecule type" value="Genomic_DNA"/>
</dbReference>
<name>A0A544QR15_9EURY</name>